<evidence type="ECO:0000313" key="4">
    <source>
        <dbReference type="Proteomes" id="UP000236291"/>
    </source>
</evidence>
<dbReference type="AlphaFoldDB" id="A0A2K3MTL5"/>
<proteinExistence type="predicted"/>
<reference evidence="2 4" key="1">
    <citation type="journal article" date="2014" name="Am. J. Bot.">
        <title>Genome assembly and annotation for red clover (Trifolium pratense; Fabaceae).</title>
        <authorList>
            <person name="Istvanek J."/>
            <person name="Jaros M."/>
            <person name="Krenek A."/>
            <person name="Repkova J."/>
        </authorList>
    </citation>
    <scope>NUCLEOTIDE SEQUENCE [LARGE SCALE GENOMIC DNA]</scope>
    <source>
        <strain evidence="4">cv. Tatra</strain>
        <tissue evidence="2">Young leaves</tissue>
    </source>
</reference>
<dbReference type="EMBL" id="ASHM01012218">
    <property type="protein sequence ID" value="PNX94168.1"/>
    <property type="molecule type" value="Genomic_DNA"/>
</dbReference>
<evidence type="ECO:0000313" key="3">
    <source>
        <dbReference type="EMBL" id="PNY13216.1"/>
    </source>
</evidence>
<gene>
    <name evidence="3" type="ORF">L195_g009865</name>
    <name evidence="1" type="ORF">L195_g016584</name>
    <name evidence="2" type="ORF">L195_g017338</name>
</gene>
<protein>
    <submittedName>
        <fullName evidence="2">Uncharacterized protein</fullName>
    </submittedName>
</protein>
<comment type="caution">
    <text evidence="2">The sequence shown here is derived from an EMBL/GenBank/DDBJ whole genome shotgun (WGS) entry which is preliminary data.</text>
</comment>
<evidence type="ECO:0000313" key="2">
    <source>
        <dbReference type="EMBL" id="PNX94168.1"/>
    </source>
</evidence>
<dbReference type="Proteomes" id="UP000236291">
    <property type="component" value="Unassembled WGS sequence"/>
</dbReference>
<sequence>MKWILSAGEYRYPLDACLGDLMVLLCRIQHQVTRNEFPYVQRLGQIWEKIPETSSKTFPSFPDEDY</sequence>
<reference evidence="2 4" key="2">
    <citation type="journal article" date="2017" name="Front. Plant Sci.">
        <title>Gene Classification and Mining of Molecular Markers Useful in Red Clover (Trifolium pratense) Breeding.</title>
        <authorList>
            <person name="Istvanek J."/>
            <person name="Dluhosova J."/>
            <person name="Dluhos P."/>
            <person name="Patkova L."/>
            <person name="Nedelnik J."/>
            <person name="Repkova J."/>
        </authorList>
    </citation>
    <scope>NUCLEOTIDE SEQUENCE [LARGE SCALE GENOMIC DNA]</scope>
    <source>
        <strain evidence="4">cv. Tatra</strain>
        <tissue evidence="2">Young leaves</tissue>
    </source>
</reference>
<organism evidence="2 4">
    <name type="scientific">Trifolium pratense</name>
    <name type="common">Red clover</name>
    <dbReference type="NCBI Taxonomy" id="57577"/>
    <lineage>
        <taxon>Eukaryota</taxon>
        <taxon>Viridiplantae</taxon>
        <taxon>Streptophyta</taxon>
        <taxon>Embryophyta</taxon>
        <taxon>Tracheophyta</taxon>
        <taxon>Spermatophyta</taxon>
        <taxon>Magnoliopsida</taxon>
        <taxon>eudicotyledons</taxon>
        <taxon>Gunneridae</taxon>
        <taxon>Pentapetalae</taxon>
        <taxon>rosids</taxon>
        <taxon>fabids</taxon>
        <taxon>Fabales</taxon>
        <taxon>Fabaceae</taxon>
        <taxon>Papilionoideae</taxon>
        <taxon>50 kb inversion clade</taxon>
        <taxon>NPAAA clade</taxon>
        <taxon>Hologalegina</taxon>
        <taxon>IRL clade</taxon>
        <taxon>Trifolieae</taxon>
        <taxon>Trifolium</taxon>
    </lineage>
</organism>
<name>A0A2K3MTL5_TRIPR</name>
<dbReference type="EMBL" id="ASHM01005905">
    <property type="protein sequence ID" value="PNY13216.1"/>
    <property type="molecule type" value="Genomic_DNA"/>
</dbReference>
<accession>A0A2K3MTL5</accession>
<dbReference type="EMBL" id="ASHM01011497">
    <property type="protein sequence ID" value="PNX93430.1"/>
    <property type="molecule type" value="Genomic_DNA"/>
</dbReference>
<evidence type="ECO:0000313" key="1">
    <source>
        <dbReference type="EMBL" id="PNX93430.1"/>
    </source>
</evidence>